<dbReference type="GO" id="GO:0000812">
    <property type="term" value="C:Swr1 complex"/>
    <property type="evidence" value="ECO:0007669"/>
    <property type="project" value="TreeGrafter"/>
</dbReference>
<dbReference type="GO" id="GO:0004386">
    <property type="term" value="F:helicase activity"/>
    <property type="evidence" value="ECO:0007669"/>
    <property type="project" value="UniProtKB-KW"/>
</dbReference>
<gene>
    <name evidence="8" type="ORF">BYL167_LOCUS74660</name>
    <name evidence="7" type="ORF">GIL414_LOCUS26690</name>
</gene>
<keyword evidence="3" id="KW-0378">Hydrolase</keyword>
<dbReference type="InterPro" id="IPR038718">
    <property type="entry name" value="SNF2-like_sf"/>
</dbReference>
<keyword evidence="3" id="KW-0347">Helicase</keyword>
<feature type="non-terminal residue" evidence="8">
    <location>
        <position position="1"/>
    </location>
</feature>
<dbReference type="Proteomes" id="UP000681720">
    <property type="component" value="Unassembled WGS sequence"/>
</dbReference>
<comment type="caution">
    <text evidence="8">The sequence shown here is derived from an EMBL/GenBank/DDBJ whole genome shotgun (WGS) entry which is preliminary data.</text>
</comment>
<dbReference type="PANTHER" id="PTHR45685">
    <property type="entry name" value="HELICASE SRCAP-RELATED"/>
    <property type="match status" value="1"/>
</dbReference>
<dbReference type="InterPro" id="IPR050520">
    <property type="entry name" value="INO80/SWR1_helicase"/>
</dbReference>
<dbReference type="EMBL" id="CAJOBJ010039918">
    <property type="protein sequence ID" value="CAF4321005.1"/>
    <property type="molecule type" value="Genomic_DNA"/>
</dbReference>
<dbReference type="AlphaFoldDB" id="A0A8S3GKG4"/>
<dbReference type="PANTHER" id="PTHR45685:SF1">
    <property type="entry name" value="HELICASE SRCAP"/>
    <property type="match status" value="1"/>
</dbReference>
<accession>A0A8S3GKG4</accession>
<keyword evidence="2" id="KW-0547">Nucleotide-binding</keyword>
<evidence type="ECO:0000313" key="8">
    <source>
        <dbReference type="EMBL" id="CAF5161312.1"/>
    </source>
</evidence>
<dbReference type="Proteomes" id="UP000681967">
    <property type="component" value="Unassembled WGS sequence"/>
</dbReference>
<name>A0A8S3GKG4_9BILA</name>
<protein>
    <recommendedName>
        <fullName evidence="6">SNF2 N-terminal domain-containing protein</fullName>
    </recommendedName>
</protein>
<organism evidence="8 9">
    <name type="scientific">Rotaria magnacalcarata</name>
    <dbReference type="NCBI Taxonomy" id="392030"/>
    <lineage>
        <taxon>Eukaryota</taxon>
        <taxon>Metazoa</taxon>
        <taxon>Spiralia</taxon>
        <taxon>Gnathifera</taxon>
        <taxon>Rotifera</taxon>
        <taxon>Eurotatoria</taxon>
        <taxon>Bdelloidea</taxon>
        <taxon>Philodinida</taxon>
        <taxon>Philodinidae</taxon>
        <taxon>Rotaria</taxon>
    </lineage>
</organism>
<evidence type="ECO:0000256" key="1">
    <source>
        <dbReference type="ARBA" id="ARBA00004123"/>
    </source>
</evidence>
<comment type="subcellular location">
    <subcellularLocation>
        <location evidence="1">Nucleus</location>
    </subcellularLocation>
</comment>
<dbReference type="EMBL" id="CAJOBH010266403">
    <property type="protein sequence ID" value="CAF5161312.1"/>
    <property type="molecule type" value="Genomic_DNA"/>
</dbReference>
<dbReference type="GO" id="GO:0003677">
    <property type="term" value="F:DNA binding"/>
    <property type="evidence" value="ECO:0007669"/>
    <property type="project" value="UniProtKB-KW"/>
</dbReference>
<evidence type="ECO:0000313" key="9">
    <source>
        <dbReference type="Proteomes" id="UP000681967"/>
    </source>
</evidence>
<sequence length="64" mass="7188">MNDLATAAQALQPTGFTLNTTEVKTPVPFLIKHSLREYQHVGLDWLVTLYENKLNCILADEMGL</sequence>
<evidence type="ECO:0000259" key="6">
    <source>
        <dbReference type="Pfam" id="PF00176"/>
    </source>
</evidence>
<dbReference type="Pfam" id="PF00176">
    <property type="entry name" value="SNF2-rel_dom"/>
    <property type="match status" value="1"/>
</dbReference>
<dbReference type="InterPro" id="IPR000330">
    <property type="entry name" value="SNF2_N"/>
</dbReference>
<dbReference type="SUPFAM" id="SSF52540">
    <property type="entry name" value="P-loop containing nucleoside triphosphate hydrolases"/>
    <property type="match status" value="1"/>
</dbReference>
<dbReference type="GO" id="GO:0042393">
    <property type="term" value="F:histone binding"/>
    <property type="evidence" value="ECO:0007669"/>
    <property type="project" value="TreeGrafter"/>
</dbReference>
<proteinExistence type="predicted"/>
<reference evidence="8" key="1">
    <citation type="submission" date="2021-02" db="EMBL/GenBank/DDBJ databases">
        <authorList>
            <person name="Nowell W R."/>
        </authorList>
    </citation>
    <scope>NUCLEOTIDE SEQUENCE</scope>
</reference>
<feature type="domain" description="SNF2 N-terminal" evidence="6">
    <location>
        <begin position="38"/>
        <end position="64"/>
    </location>
</feature>
<evidence type="ECO:0000256" key="2">
    <source>
        <dbReference type="ARBA" id="ARBA00022741"/>
    </source>
</evidence>
<dbReference type="GO" id="GO:0005524">
    <property type="term" value="F:ATP binding"/>
    <property type="evidence" value="ECO:0007669"/>
    <property type="project" value="UniProtKB-KW"/>
</dbReference>
<keyword evidence="5" id="KW-0238">DNA-binding</keyword>
<evidence type="ECO:0000256" key="5">
    <source>
        <dbReference type="ARBA" id="ARBA00023125"/>
    </source>
</evidence>
<dbReference type="InterPro" id="IPR027417">
    <property type="entry name" value="P-loop_NTPase"/>
</dbReference>
<evidence type="ECO:0000256" key="4">
    <source>
        <dbReference type="ARBA" id="ARBA00022840"/>
    </source>
</evidence>
<feature type="non-terminal residue" evidence="8">
    <location>
        <position position="64"/>
    </location>
</feature>
<dbReference type="Gene3D" id="3.40.50.10810">
    <property type="entry name" value="Tandem AAA-ATPase domain"/>
    <property type="match status" value="1"/>
</dbReference>
<evidence type="ECO:0000256" key="3">
    <source>
        <dbReference type="ARBA" id="ARBA00022806"/>
    </source>
</evidence>
<evidence type="ECO:0000313" key="7">
    <source>
        <dbReference type="EMBL" id="CAF4321005.1"/>
    </source>
</evidence>
<keyword evidence="4" id="KW-0067">ATP-binding</keyword>
<dbReference type="GO" id="GO:0016887">
    <property type="term" value="F:ATP hydrolysis activity"/>
    <property type="evidence" value="ECO:0007669"/>
    <property type="project" value="TreeGrafter"/>
</dbReference>
<dbReference type="GO" id="GO:0006338">
    <property type="term" value="P:chromatin remodeling"/>
    <property type="evidence" value="ECO:0007669"/>
    <property type="project" value="TreeGrafter"/>
</dbReference>